<accession>A0A383RBR6</accession>
<dbReference type="Proteomes" id="UP000304148">
    <property type="component" value="Chromosome"/>
</dbReference>
<dbReference type="Pfam" id="PF04748">
    <property type="entry name" value="Polysacc_deac_2"/>
    <property type="match status" value="1"/>
</dbReference>
<dbReference type="EMBL" id="LS992241">
    <property type="protein sequence ID" value="SYX83736.1"/>
    <property type="molecule type" value="Genomic_DNA"/>
</dbReference>
<dbReference type="CDD" id="cd10936">
    <property type="entry name" value="CE4_DAC2"/>
    <property type="match status" value="1"/>
</dbReference>
<proteinExistence type="predicted"/>
<name>A0A383RBR6_PAEAL</name>
<dbReference type="Gene3D" id="3.20.20.370">
    <property type="entry name" value="Glycoside hydrolase/deacetylase"/>
    <property type="match status" value="1"/>
</dbReference>
<dbReference type="InterPro" id="IPR006837">
    <property type="entry name" value="Divergent_DAC"/>
</dbReference>
<dbReference type="PANTHER" id="PTHR30105">
    <property type="entry name" value="UNCHARACTERIZED YIBQ-RELATED"/>
    <property type="match status" value="1"/>
</dbReference>
<evidence type="ECO:0000313" key="2">
    <source>
        <dbReference type="Proteomes" id="UP000304148"/>
    </source>
</evidence>
<reference evidence="2" key="1">
    <citation type="submission" date="2018-08" db="EMBL/GenBank/DDBJ databases">
        <authorList>
            <person name="Chevrot R."/>
        </authorList>
    </citation>
    <scope>NUCLEOTIDE SEQUENCE [LARGE SCALE GENOMIC DNA]</scope>
</reference>
<dbReference type="SUPFAM" id="SSF88713">
    <property type="entry name" value="Glycoside hydrolase/deacetylase"/>
    <property type="match status" value="1"/>
</dbReference>
<dbReference type="InterPro" id="IPR011330">
    <property type="entry name" value="Glyco_hydro/deAcase_b/a-brl"/>
</dbReference>
<organism evidence="1 2">
    <name type="scientific">Paenibacillus alvei</name>
    <name type="common">Bacillus alvei</name>
    <dbReference type="NCBI Taxonomy" id="44250"/>
    <lineage>
        <taxon>Bacteria</taxon>
        <taxon>Bacillati</taxon>
        <taxon>Bacillota</taxon>
        <taxon>Bacilli</taxon>
        <taxon>Bacillales</taxon>
        <taxon>Paenibacillaceae</taxon>
        <taxon>Paenibacillus</taxon>
    </lineage>
</organism>
<protein>
    <submittedName>
        <fullName evidence="1">Divergent polysaccharide deacetylase</fullName>
    </submittedName>
</protein>
<sequence length="283" mass="31416">MINKDLEASKKAGADVKDVNKRLSCRVALSLMMAFLCLPLFPVDVQSLPDQQHGEKTAMIIIDDFGNNAKGTTEIMELPYKVTVAVMPFMPSTERDAKRAHAAGHDVIVHMPMEALSGKKHWLGPGAITTDLSDAEIQKRVHAAIDNVPHAIGMNNHMGSKATVDERVMRNVLKVCKERGLFFVDSHTNFRSIVGKIASEVQVPSLENHIFLDDVHTKAAVHKQFMLMREHFRRHDVCIAIGHVGAGGRITAEVLKDQMVKMNQENIQFKKVASVLKSDAPRK</sequence>
<gene>
    <name evidence="1" type="ORF">PBLR_12158</name>
</gene>
<dbReference type="AlphaFoldDB" id="A0A383RBR6"/>
<evidence type="ECO:0000313" key="1">
    <source>
        <dbReference type="EMBL" id="SYX83736.1"/>
    </source>
</evidence>
<dbReference type="PANTHER" id="PTHR30105:SF2">
    <property type="entry name" value="DIVERGENT POLYSACCHARIDE DEACETYLASE SUPERFAMILY"/>
    <property type="match status" value="1"/>
</dbReference>
<dbReference type="GO" id="GO:0005975">
    <property type="term" value="P:carbohydrate metabolic process"/>
    <property type="evidence" value="ECO:0007669"/>
    <property type="project" value="InterPro"/>
</dbReference>